<organism evidence="4 5">
    <name type="scientific">Curvularia kusanoi</name>
    <name type="common">Cochliobolus kusanoi</name>
    <dbReference type="NCBI Taxonomy" id="90978"/>
    <lineage>
        <taxon>Eukaryota</taxon>
        <taxon>Fungi</taxon>
        <taxon>Dikarya</taxon>
        <taxon>Ascomycota</taxon>
        <taxon>Pezizomycotina</taxon>
        <taxon>Dothideomycetes</taxon>
        <taxon>Pleosporomycetidae</taxon>
        <taxon>Pleosporales</taxon>
        <taxon>Pleosporineae</taxon>
        <taxon>Pleosporaceae</taxon>
        <taxon>Curvularia</taxon>
    </lineage>
</organism>
<dbReference type="PANTHER" id="PTHR46910:SF40">
    <property type="entry name" value="ZN(II)2CYS6 TRANSCRIPTION FACTOR (EUROFUNG)"/>
    <property type="match status" value="1"/>
</dbReference>
<dbReference type="SUPFAM" id="SSF57701">
    <property type="entry name" value="Zn2/Cys6 DNA-binding domain"/>
    <property type="match status" value="1"/>
</dbReference>
<feature type="region of interest" description="Disordered" evidence="2">
    <location>
        <begin position="683"/>
        <end position="707"/>
    </location>
</feature>
<proteinExistence type="predicted"/>
<dbReference type="CDD" id="cd00067">
    <property type="entry name" value="GAL4"/>
    <property type="match status" value="1"/>
</dbReference>
<feature type="region of interest" description="Disordered" evidence="2">
    <location>
        <begin position="649"/>
        <end position="670"/>
    </location>
</feature>
<feature type="compositionally biased region" description="Polar residues" evidence="2">
    <location>
        <begin position="737"/>
        <end position="755"/>
    </location>
</feature>
<dbReference type="Gene3D" id="4.10.240.10">
    <property type="entry name" value="Zn(2)-C6 fungal-type DNA-binding domain"/>
    <property type="match status" value="1"/>
</dbReference>
<dbReference type="PROSITE" id="PS00463">
    <property type="entry name" value="ZN2_CY6_FUNGAL_1"/>
    <property type="match status" value="1"/>
</dbReference>
<keyword evidence="5" id="KW-1185">Reference proteome</keyword>
<dbReference type="PROSITE" id="PS50048">
    <property type="entry name" value="ZN2_CY6_FUNGAL_2"/>
    <property type="match status" value="1"/>
</dbReference>
<dbReference type="InterPro" id="IPR036864">
    <property type="entry name" value="Zn2-C6_fun-type_DNA-bd_sf"/>
</dbReference>
<feature type="compositionally biased region" description="Polar residues" evidence="2">
    <location>
        <begin position="81"/>
        <end position="92"/>
    </location>
</feature>
<protein>
    <recommendedName>
        <fullName evidence="3">Zn(2)-C6 fungal-type domain-containing protein</fullName>
    </recommendedName>
</protein>
<dbReference type="InterPro" id="IPR050987">
    <property type="entry name" value="AtrR-like"/>
</dbReference>
<feature type="region of interest" description="Disordered" evidence="2">
    <location>
        <begin position="1"/>
        <end position="94"/>
    </location>
</feature>
<feature type="compositionally biased region" description="Low complexity" evidence="2">
    <location>
        <begin position="720"/>
        <end position="736"/>
    </location>
</feature>
<reference evidence="4" key="1">
    <citation type="submission" date="2019-04" db="EMBL/GenBank/DDBJ databases">
        <title>Sequencing of skin fungus with MAO and IRED activity.</title>
        <authorList>
            <person name="Marsaioli A.J."/>
            <person name="Bonatto J.M.C."/>
            <person name="Reis Junior O."/>
        </authorList>
    </citation>
    <scope>NUCLEOTIDE SEQUENCE</scope>
    <source>
        <strain evidence="4">30M1</strain>
    </source>
</reference>
<feature type="compositionally biased region" description="Polar residues" evidence="2">
    <location>
        <begin position="44"/>
        <end position="54"/>
    </location>
</feature>
<feature type="compositionally biased region" description="Low complexity" evidence="2">
    <location>
        <begin position="57"/>
        <end position="78"/>
    </location>
</feature>
<dbReference type="Proteomes" id="UP000801428">
    <property type="component" value="Unassembled WGS sequence"/>
</dbReference>
<dbReference type="OrthoDB" id="5426978at2759"/>
<evidence type="ECO:0000313" key="5">
    <source>
        <dbReference type="Proteomes" id="UP000801428"/>
    </source>
</evidence>
<evidence type="ECO:0000256" key="1">
    <source>
        <dbReference type="ARBA" id="ARBA00023242"/>
    </source>
</evidence>
<evidence type="ECO:0000256" key="2">
    <source>
        <dbReference type="SAM" id="MobiDB-lite"/>
    </source>
</evidence>
<feature type="domain" description="Zn(2)-C6 fungal-type" evidence="3">
    <location>
        <begin position="123"/>
        <end position="157"/>
    </location>
</feature>
<feature type="compositionally biased region" description="Polar residues" evidence="2">
    <location>
        <begin position="657"/>
        <end position="666"/>
    </location>
</feature>
<dbReference type="Pfam" id="PF00172">
    <property type="entry name" value="Zn_clus"/>
    <property type="match status" value="1"/>
</dbReference>
<keyword evidence="1" id="KW-0539">Nucleus</keyword>
<evidence type="ECO:0000259" key="3">
    <source>
        <dbReference type="PROSITE" id="PS50048"/>
    </source>
</evidence>
<dbReference type="PANTHER" id="PTHR46910">
    <property type="entry name" value="TRANSCRIPTION FACTOR PDR1"/>
    <property type="match status" value="1"/>
</dbReference>
<dbReference type="SMART" id="SM00066">
    <property type="entry name" value="GAL4"/>
    <property type="match status" value="1"/>
</dbReference>
<dbReference type="GO" id="GO:0008270">
    <property type="term" value="F:zinc ion binding"/>
    <property type="evidence" value="ECO:0007669"/>
    <property type="project" value="InterPro"/>
</dbReference>
<feature type="region of interest" description="Disordered" evidence="2">
    <location>
        <begin position="720"/>
        <end position="765"/>
    </location>
</feature>
<dbReference type="GO" id="GO:0000981">
    <property type="term" value="F:DNA-binding transcription factor activity, RNA polymerase II-specific"/>
    <property type="evidence" value="ECO:0007669"/>
    <property type="project" value="InterPro"/>
</dbReference>
<dbReference type="InterPro" id="IPR001138">
    <property type="entry name" value="Zn2Cys6_DnaBD"/>
</dbReference>
<dbReference type="EMBL" id="SWKU01000005">
    <property type="protein sequence ID" value="KAF3006421.1"/>
    <property type="molecule type" value="Genomic_DNA"/>
</dbReference>
<comment type="caution">
    <text evidence="4">The sequence shown here is derived from an EMBL/GenBank/DDBJ whole genome shotgun (WGS) entry which is preliminary data.</text>
</comment>
<accession>A0A9P4TID8</accession>
<dbReference type="AlphaFoldDB" id="A0A9P4TID8"/>
<sequence length="765" mass="83134">MASSYGDPDSQMGGGPGPYGNHNGTPPAQQQHQDLTDPDLQLQEKLQQFSNQVMHSAGPQQPQYQQPAPMAPLQAAHPHFQAQQRPTHSPQQMAHVAMSLGEQHHEQFDPNDPNRKRSKVSRACDECRRKKIRCDATSENGPEACSSCKRTGARCQFSRQPMKRGPSKGYIKELADRLNSLESQIQQPQAHQFDLHNIPEHNFTEIQSPPQFHRKRTHSMSEGFQDAFGRSSWSGQDRGNNHPFEQTMLSLLTAQETPSNNDRRTSFGDMALAGNLMTSSNEGALKAYYNMIHPTLAILPHDSNHLNRLTNCPPKLREAFFLSLDACVRSFAPRALPQTDATLAQLLHQTFASVDTAKLTTQDPDPSRQFYNNLVYCQCLLLLALASDKPGPGVVGSTSQLLGQVAGCITENGFNNTRVLDPLREQDQDAYQSSRRVFWTALILDRFHASSRSKDILLPLHSGSLTRDDHAALGDLCYHLARAAKIVGQVAAVTCAGSVPGIEPSSPFASMPLAAASPDSIYLNGQLSGYRESIDITDLINSSPPHLAYQYLLVFVGRLSAQNLSLTELLSRTKELLGNLSSGAITPLHHVCASLVATSLVELSDRVETQVEAHAAIKEMSDALNNGQILHRSPDHYGWDSAVREILHRKQPPTPPSNTFADQSHSVPEPNMAGLQHLAAAAVGEREGTEARPVSSGGNGSHEQALASAEHDLSAAMAAANDAAMAQATAAAAQQQLTVSSPDAKSGNNFESSALKQDDFIASLS</sequence>
<evidence type="ECO:0000313" key="4">
    <source>
        <dbReference type="EMBL" id="KAF3006421.1"/>
    </source>
</evidence>
<gene>
    <name evidence="4" type="ORF">E8E13_000837</name>
</gene>
<name>A0A9P4TID8_CURKU</name>